<evidence type="ECO:0000313" key="1">
    <source>
        <dbReference type="EMBL" id="CAG8720297.1"/>
    </source>
</evidence>
<feature type="non-terminal residue" evidence="1">
    <location>
        <position position="55"/>
    </location>
</feature>
<dbReference type="EMBL" id="CAJVPM010047187">
    <property type="protein sequence ID" value="CAG8720297.1"/>
    <property type="molecule type" value="Genomic_DNA"/>
</dbReference>
<comment type="caution">
    <text evidence="1">The sequence shown here is derived from an EMBL/GenBank/DDBJ whole genome shotgun (WGS) entry which is preliminary data.</text>
</comment>
<reference evidence="1" key="1">
    <citation type="submission" date="2021-06" db="EMBL/GenBank/DDBJ databases">
        <authorList>
            <person name="Kallberg Y."/>
            <person name="Tangrot J."/>
            <person name="Rosling A."/>
        </authorList>
    </citation>
    <scope>NUCLEOTIDE SEQUENCE</scope>
    <source>
        <strain evidence="1">AU212A</strain>
    </source>
</reference>
<protein>
    <submittedName>
        <fullName evidence="1">2132_t:CDS:1</fullName>
    </submittedName>
</protein>
<proteinExistence type="predicted"/>
<dbReference type="Proteomes" id="UP000789860">
    <property type="component" value="Unassembled WGS sequence"/>
</dbReference>
<gene>
    <name evidence="1" type="ORF">SCALOS_LOCUS11231</name>
</gene>
<sequence>KKDTSINYSKQKKLLTNSSNWDEQLSQELEKEKTNMSQETEKNKNNENKTTDEGT</sequence>
<accession>A0ACA9PS44</accession>
<feature type="non-terminal residue" evidence="1">
    <location>
        <position position="1"/>
    </location>
</feature>
<organism evidence="1 2">
    <name type="scientific">Scutellospora calospora</name>
    <dbReference type="NCBI Taxonomy" id="85575"/>
    <lineage>
        <taxon>Eukaryota</taxon>
        <taxon>Fungi</taxon>
        <taxon>Fungi incertae sedis</taxon>
        <taxon>Mucoromycota</taxon>
        <taxon>Glomeromycotina</taxon>
        <taxon>Glomeromycetes</taxon>
        <taxon>Diversisporales</taxon>
        <taxon>Gigasporaceae</taxon>
        <taxon>Scutellospora</taxon>
    </lineage>
</organism>
<name>A0ACA9PS44_9GLOM</name>
<evidence type="ECO:0000313" key="2">
    <source>
        <dbReference type="Proteomes" id="UP000789860"/>
    </source>
</evidence>
<keyword evidence="2" id="KW-1185">Reference proteome</keyword>